<dbReference type="PANTHER" id="PTHR32071:SF119">
    <property type="entry name" value="SIGMA L-DEPENDENT TRANSCRIPTIONAL REGULATOR YPLP-RELATED"/>
    <property type="match status" value="1"/>
</dbReference>
<protein>
    <submittedName>
        <fullName evidence="4">Sigma-54-dependent Fis family transcriptional regulator</fullName>
    </submittedName>
</protein>
<dbReference type="PANTHER" id="PTHR32071">
    <property type="entry name" value="TRANSCRIPTIONAL REGULATORY PROTEIN"/>
    <property type="match status" value="1"/>
</dbReference>
<evidence type="ECO:0000256" key="2">
    <source>
        <dbReference type="ARBA" id="ARBA00022840"/>
    </source>
</evidence>
<sequence length="330" mass="37048">MSVIEQTDPFYQLAGEHHTFSEAKRLASQFALSDLPVFITGEVGTGKKQMARAIHHKSRRNSELFITVHCSQSEERLEYELFGAEGALNRARRGTLFLYEIGDMPLSVQARLLSELDAGLSARIIASSTANLGDTGAENTFSIDLFYRLHVLCLPLPALSERKSDIPLLLQHMLTASGQHVHIDPSVYPLFERHTFNGNIRELENAAHYMAAAASGSTIYPEHVPPYIKNSQKAKTAKKKEKRLTLMEKEEFLFILEAIKDLNTKGEPASRRSISELSENSTMTLTPQQVRNRLDYLEKMNYVTKGRGRAGTKITLEGLTFLQSLQKQIL</sequence>
<dbReference type="PROSITE" id="PS50045">
    <property type="entry name" value="SIGMA54_INTERACT_4"/>
    <property type="match status" value="1"/>
</dbReference>
<reference evidence="4" key="1">
    <citation type="submission" date="2019-11" db="EMBL/GenBank/DDBJ databases">
        <title>Draft Genome Sequence of Plant Growth-Promoting Rhizosphere-Associated Bacteria.</title>
        <authorList>
            <person name="Vasilyev I.Y."/>
            <person name="Radchenko V."/>
            <person name="Ilnitskaya E.V."/>
        </authorList>
    </citation>
    <scope>NUCLEOTIDE SEQUENCE</scope>
    <source>
        <strain evidence="4">VRA_517_n</strain>
    </source>
</reference>
<dbReference type="EMBL" id="WKKV01000004">
    <property type="protein sequence ID" value="MSE02457.1"/>
    <property type="molecule type" value="Genomic_DNA"/>
</dbReference>
<evidence type="ECO:0000256" key="1">
    <source>
        <dbReference type="ARBA" id="ARBA00022741"/>
    </source>
</evidence>
<keyword evidence="1" id="KW-0547">Nucleotide-binding</keyword>
<dbReference type="InterPro" id="IPR036390">
    <property type="entry name" value="WH_DNA-bd_sf"/>
</dbReference>
<dbReference type="RefSeq" id="WP_003153626.1">
    <property type="nucleotide sequence ID" value="NZ_AP028932.1"/>
</dbReference>
<organism evidence="4">
    <name type="scientific">Bacillus velezensis</name>
    <dbReference type="NCBI Taxonomy" id="492670"/>
    <lineage>
        <taxon>Bacteria</taxon>
        <taxon>Bacillati</taxon>
        <taxon>Bacillota</taxon>
        <taxon>Bacilli</taxon>
        <taxon>Bacillales</taxon>
        <taxon>Bacillaceae</taxon>
        <taxon>Bacillus</taxon>
        <taxon>Bacillus amyloliquefaciens group</taxon>
    </lineage>
</organism>
<dbReference type="Pfam" id="PF00158">
    <property type="entry name" value="Sigma54_activat"/>
    <property type="match status" value="1"/>
</dbReference>
<dbReference type="Gene3D" id="1.10.10.10">
    <property type="entry name" value="Winged helix-like DNA-binding domain superfamily/Winged helix DNA-binding domain"/>
    <property type="match status" value="1"/>
</dbReference>
<dbReference type="Gene3D" id="1.10.8.60">
    <property type="match status" value="1"/>
</dbReference>
<dbReference type="InterPro" id="IPR027417">
    <property type="entry name" value="P-loop_NTPase"/>
</dbReference>
<evidence type="ECO:0000313" key="4">
    <source>
        <dbReference type="EMBL" id="MSE02457.1"/>
    </source>
</evidence>
<comment type="caution">
    <text evidence="4">The sequence shown here is derived from an EMBL/GenBank/DDBJ whole genome shotgun (WGS) entry which is preliminary data.</text>
</comment>
<evidence type="ECO:0000259" key="3">
    <source>
        <dbReference type="PROSITE" id="PS50045"/>
    </source>
</evidence>
<dbReference type="GO" id="GO:0006355">
    <property type="term" value="P:regulation of DNA-templated transcription"/>
    <property type="evidence" value="ECO:0007669"/>
    <property type="project" value="InterPro"/>
</dbReference>
<dbReference type="GO" id="GO:0005524">
    <property type="term" value="F:ATP binding"/>
    <property type="evidence" value="ECO:0007669"/>
    <property type="project" value="UniProtKB-KW"/>
</dbReference>
<proteinExistence type="predicted"/>
<dbReference type="CDD" id="cd00009">
    <property type="entry name" value="AAA"/>
    <property type="match status" value="1"/>
</dbReference>
<feature type="domain" description="Sigma-54 factor interaction" evidence="3">
    <location>
        <begin position="13"/>
        <end position="212"/>
    </location>
</feature>
<keyword evidence="2" id="KW-0067">ATP-binding</keyword>
<dbReference type="InterPro" id="IPR058031">
    <property type="entry name" value="AAA_lid_NorR"/>
</dbReference>
<name>A0A6A8LIJ0_BACVE</name>
<dbReference type="SUPFAM" id="SSF46785">
    <property type="entry name" value="Winged helix' DNA-binding domain"/>
    <property type="match status" value="1"/>
</dbReference>
<accession>A0A6A8LIJ0</accession>
<dbReference type="SUPFAM" id="SSF52540">
    <property type="entry name" value="P-loop containing nucleoside triphosphate hydrolases"/>
    <property type="match status" value="1"/>
</dbReference>
<dbReference type="InterPro" id="IPR036388">
    <property type="entry name" value="WH-like_DNA-bd_sf"/>
</dbReference>
<gene>
    <name evidence="4" type="ORF">GKC39_10300</name>
</gene>
<dbReference type="Gene3D" id="3.40.50.300">
    <property type="entry name" value="P-loop containing nucleotide triphosphate hydrolases"/>
    <property type="match status" value="1"/>
</dbReference>
<dbReference type="Pfam" id="PF25601">
    <property type="entry name" value="AAA_lid_14"/>
    <property type="match status" value="1"/>
</dbReference>
<dbReference type="AlphaFoldDB" id="A0A6A8LIJ0"/>
<dbReference type="InterPro" id="IPR002078">
    <property type="entry name" value="Sigma_54_int"/>
</dbReference>